<name>A0ABS8BKE9_9NEIS</name>
<reference evidence="2 3" key="1">
    <citation type="submission" date="2021-10" db="EMBL/GenBank/DDBJ databases">
        <authorList>
            <person name="Chen M."/>
        </authorList>
    </citation>
    <scope>NUCLEOTIDE SEQUENCE [LARGE SCALE GENOMIC DNA]</scope>
    <source>
        <strain evidence="2 3">H3-26</strain>
    </source>
</reference>
<accession>A0ABS8BKE9</accession>
<sequence>MNIGTVIRKLRLAQGATLEALALEIGIDGGNLSRIERAIQQPAFNMVEPIAAALKITPAELIAAACANETNQAQADVDLTLLSNYRSLTPANQQLVLEFVLLLNRLNSESN</sequence>
<organism evidence="2 3">
    <name type="scientific">Deefgea salmonis</name>
    <dbReference type="NCBI Taxonomy" id="2875502"/>
    <lineage>
        <taxon>Bacteria</taxon>
        <taxon>Pseudomonadati</taxon>
        <taxon>Pseudomonadota</taxon>
        <taxon>Betaproteobacteria</taxon>
        <taxon>Neisseriales</taxon>
        <taxon>Chitinibacteraceae</taxon>
        <taxon>Deefgea</taxon>
    </lineage>
</organism>
<dbReference type="SUPFAM" id="SSF47413">
    <property type="entry name" value="lambda repressor-like DNA-binding domains"/>
    <property type="match status" value="1"/>
</dbReference>
<keyword evidence="3" id="KW-1185">Reference proteome</keyword>
<feature type="domain" description="HTH cro/C1-type" evidence="1">
    <location>
        <begin position="7"/>
        <end position="61"/>
    </location>
</feature>
<dbReference type="Proteomes" id="UP001198034">
    <property type="component" value="Unassembled WGS sequence"/>
</dbReference>
<dbReference type="EMBL" id="JAJAWG010000003">
    <property type="protein sequence ID" value="MCB5196179.1"/>
    <property type="molecule type" value="Genomic_DNA"/>
</dbReference>
<gene>
    <name evidence="2" type="ORF">LG219_07775</name>
</gene>
<evidence type="ECO:0000313" key="3">
    <source>
        <dbReference type="Proteomes" id="UP001198034"/>
    </source>
</evidence>
<dbReference type="CDD" id="cd00093">
    <property type="entry name" value="HTH_XRE"/>
    <property type="match status" value="1"/>
</dbReference>
<protein>
    <submittedName>
        <fullName evidence="2">Helix-turn-helix domain-containing protein</fullName>
    </submittedName>
</protein>
<evidence type="ECO:0000313" key="2">
    <source>
        <dbReference type="EMBL" id="MCB5196179.1"/>
    </source>
</evidence>
<proteinExistence type="predicted"/>
<evidence type="ECO:0000259" key="1">
    <source>
        <dbReference type="PROSITE" id="PS50943"/>
    </source>
</evidence>
<dbReference type="InterPro" id="IPR001387">
    <property type="entry name" value="Cro/C1-type_HTH"/>
</dbReference>
<dbReference type="SMART" id="SM00530">
    <property type="entry name" value="HTH_XRE"/>
    <property type="match status" value="1"/>
</dbReference>
<dbReference type="InterPro" id="IPR010982">
    <property type="entry name" value="Lambda_DNA-bd_dom_sf"/>
</dbReference>
<dbReference type="Pfam" id="PF01381">
    <property type="entry name" value="HTH_3"/>
    <property type="match status" value="1"/>
</dbReference>
<dbReference type="Gene3D" id="1.10.260.40">
    <property type="entry name" value="lambda repressor-like DNA-binding domains"/>
    <property type="match status" value="1"/>
</dbReference>
<dbReference type="RefSeq" id="WP_226763947.1">
    <property type="nucleotide sequence ID" value="NZ_JAJAWG010000003.1"/>
</dbReference>
<comment type="caution">
    <text evidence="2">The sequence shown here is derived from an EMBL/GenBank/DDBJ whole genome shotgun (WGS) entry which is preliminary data.</text>
</comment>
<dbReference type="PROSITE" id="PS50943">
    <property type="entry name" value="HTH_CROC1"/>
    <property type="match status" value="1"/>
</dbReference>